<comment type="caution">
    <text evidence="4">The sequence shown here is derived from an EMBL/GenBank/DDBJ whole genome shotgun (WGS) entry which is preliminary data.</text>
</comment>
<protein>
    <submittedName>
        <fullName evidence="4">Glycosyltransferase family 2 protein</fullName>
    </submittedName>
    <submittedName>
        <fullName evidence="3">Glycosyltransferase involved in cell wall biosynthesis</fullName>
    </submittedName>
</protein>
<dbReference type="GO" id="GO:0004582">
    <property type="term" value="F:dolichyl-phosphate beta-D-mannosyltransferase activity"/>
    <property type="evidence" value="ECO:0007669"/>
    <property type="project" value="InterPro"/>
</dbReference>
<dbReference type="GO" id="GO:0016020">
    <property type="term" value="C:membrane"/>
    <property type="evidence" value="ECO:0007669"/>
    <property type="project" value="GOC"/>
</dbReference>
<keyword evidence="1" id="KW-0328">Glycosyltransferase</keyword>
<keyword evidence="2" id="KW-0808">Transferase</keyword>
<name>A0AA41DDT8_9SPHN</name>
<dbReference type="GO" id="GO:0009247">
    <property type="term" value="P:glycolipid biosynthetic process"/>
    <property type="evidence" value="ECO:0007669"/>
    <property type="project" value="TreeGrafter"/>
</dbReference>
<evidence type="ECO:0000256" key="2">
    <source>
        <dbReference type="ARBA" id="ARBA00022679"/>
    </source>
</evidence>
<dbReference type="CDD" id="cd04179">
    <property type="entry name" value="DPM_DPG-synthase_like"/>
    <property type="match status" value="1"/>
</dbReference>
<reference evidence="4" key="2">
    <citation type="submission" date="2021-01" db="EMBL/GenBank/DDBJ databases">
        <title>Genome Sequencing of Type Strains.</title>
        <authorList>
            <person name="Lemaire J.F."/>
            <person name="Inderbitzin P."/>
            <person name="Collins S.B."/>
            <person name="Wespe N."/>
            <person name="Knight-Connoni V."/>
        </authorList>
    </citation>
    <scope>NUCLEOTIDE SEQUENCE</scope>
    <source>
        <strain evidence="4">DSM 14562</strain>
    </source>
</reference>
<organism evidence="4 6">
    <name type="scientific">Sphingomonas yabuuchiae</name>
    <dbReference type="NCBI Taxonomy" id="172044"/>
    <lineage>
        <taxon>Bacteria</taxon>
        <taxon>Pseudomonadati</taxon>
        <taxon>Pseudomonadota</taxon>
        <taxon>Alphaproteobacteria</taxon>
        <taxon>Sphingomonadales</taxon>
        <taxon>Sphingomonadaceae</taxon>
        <taxon>Sphingomonas</taxon>
    </lineage>
</organism>
<dbReference type="RefSeq" id="WP_206362676.1">
    <property type="nucleotide sequence ID" value="NZ_JACHNX010000028.1"/>
</dbReference>
<accession>A0AA41DDT8</accession>
<dbReference type="InterPro" id="IPR039528">
    <property type="entry name" value="DPM1-like"/>
</dbReference>
<dbReference type="PANTHER" id="PTHR43398">
    <property type="entry name" value="DOLICHOL-PHOSPHATE MANNOSYLTRANSFERASE SUBUNIT 1"/>
    <property type="match status" value="1"/>
</dbReference>
<keyword evidence="5" id="KW-1185">Reference proteome</keyword>
<dbReference type="Proteomes" id="UP000704529">
    <property type="component" value="Unassembled WGS sequence"/>
</dbReference>
<evidence type="ECO:0000313" key="6">
    <source>
        <dbReference type="Proteomes" id="UP000704529"/>
    </source>
</evidence>
<reference evidence="3 5" key="1">
    <citation type="submission" date="2020-08" db="EMBL/GenBank/DDBJ databases">
        <title>Genomic Encyclopedia of Type Strains, Phase IV (KMG-IV): sequencing the most valuable type-strain genomes for metagenomic binning, comparative biology and taxonomic classification.</title>
        <authorList>
            <person name="Goeker M."/>
        </authorList>
    </citation>
    <scope>NUCLEOTIDE SEQUENCE [LARGE SCALE GENOMIC DNA]</scope>
    <source>
        <strain evidence="3 5">DSM 14562</strain>
    </source>
</reference>
<proteinExistence type="predicted"/>
<evidence type="ECO:0000313" key="4">
    <source>
        <dbReference type="EMBL" id="MBN3557007.1"/>
    </source>
</evidence>
<evidence type="ECO:0000313" key="5">
    <source>
        <dbReference type="Proteomes" id="UP000584663"/>
    </source>
</evidence>
<dbReference type="SUPFAM" id="SSF53448">
    <property type="entry name" value="Nucleotide-diphospho-sugar transferases"/>
    <property type="match status" value="1"/>
</dbReference>
<evidence type="ECO:0000313" key="3">
    <source>
        <dbReference type="EMBL" id="MBB4611421.1"/>
    </source>
</evidence>
<evidence type="ECO:0000256" key="1">
    <source>
        <dbReference type="ARBA" id="ARBA00022676"/>
    </source>
</evidence>
<sequence>MTTDDLPGMMPHADIAEGWDVPSFRYEPLRPRRTKYVIVIPVINEGERIRGQLREMARLGIHDLVDTVVVDGGSTDGSLDSDFLSSVGVRGLLVKTGPGRLSAQLRCAYAWALREGYEGIITIDGNGKDGVDTIPRFVDALDAGIDYAQASRFLKGGHRENTPLSRLLAIRLIHAPVLSMAAKHWFTDTTQGYRAYSSRYLLDARTQPFRDVFDRYELLAYLTVRASQLGYRVTEIPTSRIYPANEAIPTKISGVKALVDLLAVVGKTLVGRYKP</sequence>
<dbReference type="AlphaFoldDB" id="A0AA41DDT8"/>
<dbReference type="Gene3D" id="3.90.550.10">
    <property type="entry name" value="Spore Coat Polysaccharide Biosynthesis Protein SpsA, Chain A"/>
    <property type="match status" value="1"/>
</dbReference>
<dbReference type="EMBL" id="JACHNX010000028">
    <property type="protein sequence ID" value="MBB4611421.1"/>
    <property type="molecule type" value="Genomic_DNA"/>
</dbReference>
<dbReference type="Proteomes" id="UP000584663">
    <property type="component" value="Unassembled WGS sequence"/>
</dbReference>
<gene>
    <name evidence="3" type="ORF">GGQ89_003668</name>
    <name evidence="4" type="ORF">JYA60_02000</name>
</gene>
<dbReference type="InterPro" id="IPR029044">
    <property type="entry name" value="Nucleotide-diphossugar_trans"/>
</dbReference>
<dbReference type="PANTHER" id="PTHR43398:SF1">
    <property type="entry name" value="DOLICHOL-PHOSPHATE MANNOSYLTRANSFERASE SUBUNIT 1"/>
    <property type="match status" value="1"/>
</dbReference>
<dbReference type="EMBL" id="JAFHKU010000096">
    <property type="protein sequence ID" value="MBN3557007.1"/>
    <property type="molecule type" value="Genomic_DNA"/>
</dbReference>